<dbReference type="SMR" id="A0A804IX97"/>
<evidence type="ECO:0000256" key="1">
    <source>
        <dbReference type="ARBA" id="ARBA00009923"/>
    </source>
</evidence>
<evidence type="ECO:0000313" key="6">
    <source>
        <dbReference type="EnsemblPlants" id="Ma04_p34800.1"/>
    </source>
</evidence>
<evidence type="ECO:0000259" key="4">
    <source>
        <dbReference type="SMART" id="SM00198"/>
    </source>
</evidence>
<comment type="similarity">
    <text evidence="1">Belongs to the CRISP family.</text>
</comment>
<evidence type="ECO:0000256" key="2">
    <source>
        <dbReference type="ARBA" id="ARBA00022729"/>
    </source>
</evidence>
<gene>
    <name evidence="5" type="ORF">GSMUA_140770.1</name>
</gene>
<sequence length="240" mass="26159">MWKRVLRTCCRPSNFKVTWGASFKTTTLTDSLSLSLCTGTLRERKRERGMGSSNHASALVVCALALAMACTAVAQNTQQDGVDAHNSARAAVGVGPVSWDDDIASYAQKFANKRVTDCQLVHSGGPYGENLFWGTGSAFTLTDAVNTWIAEKQYYDYENNSCADGQVCRHYTQVVWQNTTAIGCARTQCSDGNGIFILCDYSPAGNLVGQRPYEEKAQENNVLSLIVLFESSSVLGVRQL</sequence>
<dbReference type="InterPro" id="IPR018244">
    <property type="entry name" value="Allrgn_V5/Tpx1_CS"/>
</dbReference>
<dbReference type="GO" id="GO:0098542">
    <property type="term" value="P:defense response to other organism"/>
    <property type="evidence" value="ECO:0007669"/>
    <property type="project" value="UniProtKB-ARBA"/>
</dbReference>
<proteinExistence type="inferred from homology"/>
<evidence type="ECO:0000313" key="7">
    <source>
        <dbReference type="Proteomes" id="UP000012960"/>
    </source>
</evidence>
<keyword evidence="2" id="KW-0732">Signal</keyword>
<evidence type="ECO:0000256" key="3">
    <source>
        <dbReference type="ARBA" id="ARBA00023157"/>
    </source>
</evidence>
<dbReference type="SUPFAM" id="SSF55797">
    <property type="entry name" value="PR-1-like"/>
    <property type="match status" value="1"/>
</dbReference>
<organism evidence="6 7">
    <name type="scientific">Musa acuminata subsp. malaccensis</name>
    <name type="common">Wild banana</name>
    <name type="synonym">Musa malaccensis</name>
    <dbReference type="NCBI Taxonomy" id="214687"/>
    <lineage>
        <taxon>Eukaryota</taxon>
        <taxon>Viridiplantae</taxon>
        <taxon>Streptophyta</taxon>
        <taxon>Embryophyta</taxon>
        <taxon>Tracheophyta</taxon>
        <taxon>Spermatophyta</taxon>
        <taxon>Magnoliopsida</taxon>
        <taxon>Liliopsida</taxon>
        <taxon>Zingiberales</taxon>
        <taxon>Musaceae</taxon>
        <taxon>Musa</taxon>
    </lineage>
</organism>
<dbReference type="InterPro" id="IPR001283">
    <property type="entry name" value="CRISP-related"/>
</dbReference>
<keyword evidence="3" id="KW-1015">Disulfide bond</keyword>
<dbReference type="FunCoup" id="A0A804IX97">
    <property type="interactions" value="1490"/>
</dbReference>
<accession>A0A804IX97</accession>
<dbReference type="Proteomes" id="UP000012960">
    <property type="component" value="Unplaced"/>
</dbReference>
<dbReference type="PANTHER" id="PTHR10334">
    <property type="entry name" value="CYSTEINE-RICH SECRETORY PROTEIN-RELATED"/>
    <property type="match status" value="1"/>
</dbReference>
<dbReference type="Gene3D" id="3.40.33.10">
    <property type="entry name" value="CAP"/>
    <property type="match status" value="1"/>
</dbReference>
<dbReference type="InParanoid" id="A0A804IX97"/>
<dbReference type="InterPro" id="IPR035940">
    <property type="entry name" value="CAP_sf"/>
</dbReference>
<dbReference type="FunFam" id="3.40.33.10:FF:000006">
    <property type="entry name" value="Putative pathogenesis-related protein 1"/>
    <property type="match status" value="1"/>
</dbReference>
<dbReference type="Pfam" id="PF00188">
    <property type="entry name" value="CAP"/>
    <property type="match status" value="1"/>
</dbReference>
<name>A0A804IX97_MUSAM</name>
<reference evidence="5" key="1">
    <citation type="submission" date="2021-03" db="EMBL/GenBank/DDBJ databases">
        <authorList>
            <consortium name="Genoscope - CEA"/>
            <person name="William W."/>
        </authorList>
    </citation>
    <scope>NUCLEOTIDE SEQUENCE</scope>
    <source>
        <strain evidence="5">Doubled-haploid Pahang</strain>
    </source>
</reference>
<keyword evidence="7" id="KW-1185">Reference proteome</keyword>
<reference evidence="6" key="2">
    <citation type="submission" date="2021-05" db="UniProtKB">
        <authorList>
            <consortium name="EnsemblPlants"/>
        </authorList>
    </citation>
    <scope>IDENTIFICATION</scope>
    <source>
        <strain evidence="6">subsp. malaccensis</strain>
    </source>
</reference>
<dbReference type="CDD" id="cd05381">
    <property type="entry name" value="CAP_PR-1"/>
    <property type="match status" value="1"/>
</dbReference>
<dbReference type="SMART" id="SM00198">
    <property type="entry name" value="SCP"/>
    <property type="match status" value="1"/>
</dbReference>
<dbReference type="GO" id="GO:0005615">
    <property type="term" value="C:extracellular space"/>
    <property type="evidence" value="ECO:0000318"/>
    <property type="project" value="GO_Central"/>
</dbReference>
<protein>
    <submittedName>
        <fullName evidence="5">(wild Malaysian banana) hypothetical protein</fullName>
    </submittedName>
</protein>
<evidence type="ECO:0000313" key="5">
    <source>
        <dbReference type="EMBL" id="CAG1844282.1"/>
    </source>
</evidence>
<dbReference type="PRINTS" id="PR00837">
    <property type="entry name" value="V5TPXLIKE"/>
</dbReference>
<dbReference type="OMA" id="AVNTWIA"/>
<dbReference type="EnsemblPlants" id="Ma04_t34800.1">
    <property type="protein sequence ID" value="Ma04_p34800.1"/>
    <property type="gene ID" value="Ma04_g34800"/>
</dbReference>
<dbReference type="InterPro" id="IPR014044">
    <property type="entry name" value="CAP_dom"/>
</dbReference>
<feature type="domain" description="SCP" evidence="4">
    <location>
        <begin position="76"/>
        <end position="209"/>
    </location>
</feature>
<dbReference type="AlphaFoldDB" id="A0A804IX97"/>
<dbReference type="Gramene" id="Ma04_t34800.1">
    <property type="protein sequence ID" value="Ma04_p34800.1"/>
    <property type="gene ID" value="Ma04_g34800"/>
</dbReference>
<dbReference type="EMBL" id="HG996469">
    <property type="protein sequence ID" value="CAG1844282.1"/>
    <property type="molecule type" value="Genomic_DNA"/>
</dbReference>
<dbReference type="PROSITE" id="PS01009">
    <property type="entry name" value="CRISP_1"/>
    <property type="match status" value="1"/>
</dbReference>